<reference evidence="2" key="1">
    <citation type="journal article" date="2012" name="Proc. Natl. Acad. Sci. U.S.A.">
        <title>Antigenic diversity is generated by distinct evolutionary mechanisms in African trypanosome species.</title>
        <authorList>
            <person name="Jackson A.P."/>
            <person name="Berry A."/>
            <person name="Aslett M."/>
            <person name="Allison H.C."/>
            <person name="Burton P."/>
            <person name="Vavrova-Anderson J."/>
            <person name="Brown R."/>
            <person name="Browne H."/>
            <person name="Corton N."/>
            <person name="Hauser H."/>
            <person name="Gamble J."/>
            <person name="Gilderthorp R."/>
            <person name="Marcello L."/>
            <person name="McQuillan J."/>
            <person name="Otto T.D."/>
            <person name="Quail M.A."/>
            <person name="Sanders M.J."/>
            <person name="van Tonder A."/>
            <person name="Ginger M.L."/>
            <person name="Field M.C."/>
            <person name="Barry J.D."/>
            <person name="Hertz-Fowler C."/>
            <person name="Berriman M."/>
        </authorList>
    </citation>
    <scope>NUCLEOTIDE SEQUENCE</scope>
    <source>
        <strain evidence="2">Y486</strain>
    </source>
</reference>
<evidence type="ECO:0000313" key="2">
    <source>
        <dbReference type="EMBL" id="CCC52819.1"/>
    </source>
</evidence>
<dbReference type="GO" id="GO:0044782">
    <property type="term" value="P:cilium organization"/>
    <property type="evidence" value="ECO:0007669"/>
    <property type="project" value="TreeGrafter"/>
</dbReference>
<dbReference type="InterPro" id="IPR038905">
    <property type="entry name" value="ARMC2"/>
</dbReference>
<feature type="compositionally biased region" description="Polar residues" evidence="1">
    <location>
        <begin position="1"/>
        <end position="18"/>
    </location>
</feature>
<evidence type="ECO:0000256" key="1">
    <source>
        <dbReference type="SAM" id="MobiDB-lite"/>
    </source>
</evidence>
<dbReference type="VEuPathDB" id="TriTrypDB:TvY486_1103030"/>
<organism evidence="2">
    <name type="scientific">Trypanosoma vivax (strain Y486)</name>
    <dbReference type="NCBI Taxonomy" id="1055687"/>
    <lineage>
        <taxon>Eukaryota</taxon>
        <taxon>Discoba</taxon>
        <taxon>Euglenozoa</taxon>
        <taxon>Kinetoplastea</taxon>
        <taxon>Metakinetoplastina</taxon>
        <taxon>Trypanosomatida</taxon>
        <taxon>Trypanosomatidae</taxon>
        <taxon>Trypanosoma</taxon>
        <taxon>Duttonella</taxon>
    </lineage>
</organism>
<dbReference type="InterPro" id="IPR011989">
    <property type="entry name" value="ARM-like"/>
</dbReference>
<accession>G0UAI6</accession>
<name>G0UAI6_TRYVY</name>
<dbReference type="SUPFAM" id="SSF48371">
    <property type="entry name" value="ARM repeat"/>
    <property type="match status" value="1"/>
</dbReference>
<dbReference type="InterPro" id="IPR016024">
    <property type="entry name" value="ARM-type_fold"/>
</dbReference>
<sequence>MKPIQQTKRTGGSKSVSVLNRPLAPVPPPSLGTEIAVVGSSVCRLLRDARAVVRGARRTSTPVNTLPAGQHHERAQNVFPPVRGARLAAIGSAPSTSASQLLQTQDRFDPAAFLVALDNAKDAPNSQLIRLGELKHWLANPHRELWEGAESRLLEMIVSPGTEVQVFMCAASILLRCRDAGSFSGLPLVVRRLHEVCESGLEAQLLEELITRESLIQPLLQLLSNEDLMQRQTTVLWDILEILRCFSGTGNTVLAQMITLGMIPEANALVGRILQFPHDSPDKTQKVCSNLIQALLPPICLLYRNFSVKYSHHLHKLGSLDFLVDILERFHRDVDVVQAAARAMAKTVVDENCLDHYRQSTRACRAVVLALDANMDSGSLVVTRLCRTLASLVECSRDLRDWLMQNHHKFLLRLVETHVLRSRVDGGEDASSTLDTDDLTRDELLQGVTWLVGVAVMSAECSTGFVCQITPLLTDFLKDLDMVKWYLTFIHTLMCVSNLSFFFVAVEKMEGGPAELKRLYDTLGLILAGVMFDGDTEATVEATRALGNISLTNAGRDWIELNRCDEVCIVFLGHEDPRIVYNCFGVLLNLTAADTCRATADPDILKMLLQHTERFTRAESIAVEKERELRCRPSSSSSQSGEWGSYTDQIADVVEKLLLNISALV</sequence>
<proteinExistence type="predicted"/>
<dbReference type="EMBL" id="HE573027">
    <property type="protein sequence ID" value="CCC52819.1"/>
    <property type="molecule type" value="Genomic_DNA"/>
</dbReference>
<dbReference type="PANTHER" id="PTHR21356:SF1">
    <property type="entry name" value="ARMADILLO REPEAT-CONTAINING PROTEIN 2"/>
    <property type="match status" value="1"/>
</dbReference>
<gene>
    <name evidence="2" type="ORF">TVY486_1103030</name>
</gene>
<dbReference type="OMA" id="VYNCFGV"/>
<protein>
    <submittedName>
        <fullName evidence="2">Uncharacterized protein</fullName>
    </submittedName>
</protein>
<dbReference type="PANTHER" id="PTHR21356">
    <property type="entry name" value="ARMADILLO REPEAT CONTAINING 2"/>
    <property type="match status" value="1"/>
</dbReference>
<feature type="region of interest" description="Disordered" evidence="1">
    <location>
        <begin position="1"/>
        <end position="25"/>
    </location>
</feature>
<dbReference type="Gene3D" id="1.25.10.10">
    <property type="entry name" value="Leucine-rich Repeat Variant"/>
    <property type="match status" value="2"/>
</dbReference>
<dbReference type="AlphaFoldDB" id="G0UAI6"/>